<keyword evidence="2" id="KW-1185">Reference proteome</keyword>
<name>A0A3L9LZN2_9FLAO</name>
<dbReference type="RefSeq" id="WP_121935797.1">
    <property type="nucleotide sequence ID" value="NZ_RDOJ01000038.1"/>
</dbReference>
<dbReference type="Proteomes" id="UP000275348">
    <property type="component" value="Unassembled WGS sequence"/>
</dbReference>
<dbReference type="EMBL" id="RDOJ01000038">
    <property type="protein sequence ID" value="RLZ06370.1"/>
    <property type="molecule type" value="Genomic_DNA"/>
</dbReference>
<reference evidence="1 2" key="1">
    <citation type="submission" date="2018-10" db="EMBL/GenBank/DDBJ databases">
        <authorList>
            <person name="Chen X."/>
        </authorList>
    </citation>
    <scope>NUCLEOTIDE SEQUENCE [LARGE SCALE GENOMIC DNA]</scope>
    <source>
        <strain evidence="1 2">YIM 102668</strain>
    </source>
</reference>
<comment type="caution">
    <text evidence="1">The sequence shown here is derived from an EMBL/GenBank/DDBJ whole genome shotgun (WGS) entry which is preliminary data.</text>
</comment>
<accession>A0A3L9LZN2</accession>
<proteinExistence type="predicted"/>
<sequence>MTKENIFELLEYSNNQIINTNHSKYEIKNILENLRSILEYCAEYINNKLMLKKNRIYFPYGDSQVKFDEQVLKNFGNIKSTNPKLYSLIENLQSYKSKNNWLTVLCLATNEVKHKKPLELKEEITEKQIINDLDIPGIKIPQFFIDQINSNKLKIEISGCTFNNLPMDDFTIENGNLQTHKDGFISPFYNFEIIDNKNFLLQDYNFDLKELLNTCYINIFNFCEELFKENFC</sequence>
<organism evidence="1 2">
    <name type="scientific">Faecalibacter macacae</name>
    <dbReference type="NCBI Taxonomy" id="1859289"/>
    <lineage>
        <taxon>Bacteria</taxon>
        <taxon>Pseudomonadati</taxon>
        <taxon>Bacteroidota</taxon>
        <taxon>Flavobacteriia</taxon>
        <taxon>Flavobacteriales</taxon>
        <taxon>Weeksellaceae</taxon>
        <taxon>Faecalibacter</taxon>
    </lineage>
</organism>
<protein>
    <submittedName>
        <fullName evidence="1">Uncharacterized protein</fullName>
    </submittedName>
</protein>
<evidence type="ECO:0000313" key="1">
    <source>
        <dbReference type="EMBL" id="RLZ06370.1"/>
    </source>
</evidence>
<dbReference type="OrthoDB" id="1444194at2"/>
<gene>
    <name evidence="1" type="ORF">EAH69_13785</name>
</gene>
<dbReference type="AlphaFoldDB" id="A0A3L9LZN2"/>
<evidence type="ECO:0000313" key="2">
    <source>
        <dbReference type="Proteomes" id="UP000275348"/>
    </source>
</evidence>